<dbReference type="GO" id="GO:0005813">
    <property type="term" value="C:centrosome"/>
    <property type="evidence" value="ECO:0007669"/>
    <property type="project" value="InterPro"/>
</dbReference>
<keyword evidence="3" id="KW-1185">Reference proteome</keyword>
<organism evidence="2 3">
    <name type="scientific">Erithacus rubecula</name>
    <name type="common">European robin</name>
    <dbReference type="NCBI Taxonomy" id="37610"/>
    <lineage>
        <taxon>Eukaryota</taxon>
        <taxon>Metazoa</taxon>
        <taxon>Chordata</taxon>
        <taxon>Craniata</taxon>
        <taxon>Vertebrata</taxon>
        <taxon>Euteleostomi</taxon>
        <taxon>Archelosauria</taxon>
        <taxon>Archosauria</taxon>
        <taxon>Dinosauria</taxon>
        <taxon>Saurischia</taxon>
        <taxon>Theropoda</taxon>
        <taxon>Coelurosauria</taxon>
        <taxon>Aves</taxon>
        <taxon>Neognathae</taxon>
        <taxon>Neoaves</taxon>
        <taxon>Telluraves</taxon>
        <taxon>Australaves</taxon>
        <taxon>Passeriformes</taxon>
        <taxon>Turdidae</taxon>
        <taxon>Erithacus</taxon>
    </lineage>
</organism>
<proteinExistence type="predicted"/>
<evidence type="ECO:0000313" key="2">
    <source>
        <dbReference type="EMBL" id="NWY72649.1"/>
    </source>
</evidence>
<feature type="non-terminal residue" evidence="2">
    <location>
        <position position="1023"/>
    </location>
</feature>
<evidence type="ECO:0000313" key="3">
    <source>
        <dbReference type="Proteomes" id="UP000529965"/>
    </source>
</evidence>
<feature type="region of interest" description="Disordered" evidence="1">
    <location>
        <begin position="79"/>
        <end position="102"/>
    </location>
</feature>
<dbReference type="GO" id="GO:0007052">
    <property type="term" value="P:mitotic spindle organization"/>
    <property type="evidence" value="ECO:0007669"/>
    <property type="project" value="InterPro"/>
</dbReference>
<dbReference type="GO" id="GO:0097546">
    <property type="term" value="C:ciliary base"/>
    <property type="evidence" value="ECO:0007669"/>
    <property type="project" value="InterPro"/>
</dbReference>
<protein>
    <submittedName>
        <fullName evidence="2">CE126 protein</fullName>
    </submittedName>
</protein>
<dbReference type="PANTHER" id="PTHR31191">
    <property type="entry name" value="CENTROSOMAL PROTEIN CEP126"/>
    <property type="match status" value="1"/>
</dbReference>
<dbReference type="GO" id="GO:1905515">
    <property type="term" value="P:non-motile cilium assembly"/>
    <property type="evidence" value="ECO:0007669"/>
    <property type="project" value="InterPro"/>
</dbReference>
<accession>A0A7K7GSF3</accession>
<dbReference type="Pfam" id="PF15352">
    <property type="entry name" value="K1377"/>
    <property type="match status" value="2"/>
</dbReference>
<dbReference type="AlphaFoldDB" id="A0A7K7GSF3"/>
<dbReference type="InterPro" id="IPR028257">
    <property type="entry name" value="CEP126"/>
</dbReference>
<sequence>RAFEERQKEEEAKEQRFREQVLQQRKIKFQEATAKFQHAHQSLSPHKQTVQTKAAFQLEEALEQIKGSVLRPNINKVSFRTTDDTSSSSASRTDSFHQKQNSAMFGCDETIQESSRTDMDSHQLLFQKNLKEIQELLEKQHLNKLENFHQEVKETDDSESLMSLDSLEAGEQNGNCTTQGESSFTTQCDCALHDPEKCQTRNNGLLLTDQSASKNAHLNNCLRNVDLLHYHNIPIHDLLAKHNVLTPAEHANTSEEESSASHRSGKQPAEFSASGKQKNSVSNEFSLLQNIKHRSKLSSGSASTFDTGHPIFNCSRAWDSPDSIPGERIQDLMQDQSFKMTPQERTKSMQASSQPIATSVILFPNRGCSTGIPSTADVLPKDKNISTGFLKNTLGKMTETKEENIKCMNDVISETSLLQDIPNASVLLEVKKQNNKGGKGNIIETMSLSDTEFNSDSPAQDKVLKNNILERKRVKLFRSILKKDSKYEPSNFKAVITDHGISFGTQLMSPIRDSLELAKIKKKSAENEKYNRKLKWCDQIDQIIIENNEKCCEKSIGEISSSQLQCVQTANNTLKNNLSTVAQPSNPMFIKNHQENSHISKPNVNTEKSNKEYPSQDTFTSAGSFSTKKAWMVSKDDASKPPICSNNAKIKDSGQLKNKAKIARKATSVRVQSCFMPKKRRGTMIQLQSATEASKTEKAPGKYFAPHPPSTPLPGSRSVESTASAGCQSLPPASLQATTASNTDFTDRHAVLARRVLNRSSAENTENTAGCAGLVTAISRPDCNTARYEPWAKNTCSVNDVQASACQDHSVTCSERRPVNTVNGLHLYHIPAAGKTSTFWHGAHSTQVPKDSATGKSHVSGSGVGGCSDKSLLQIHHRFVFSGVPVTRQNQAFDNYENKRRAFSECRRQSVVCKMWKPAHHTQNSLCVVQLNPIRSALDPVQKMKNLSESEEVSESTAQFLVAEKLASTPIAECEILAAMDHVKTATQPSLLKRAPCPGRSALSIEEQKIFQSLDCLNKKLQS</sequence>
<name>A0A7K7GSF3_ERIRU</name>
<dbReference type="Proteomes" id="UP000529965">
    <property type="component" value="Unassembled WGS sequence"/>
</dbReference>
<dbReference type="GO" id="GO:0031122">
    <property type="term" value="P:cytoplasmic microtubule organization"/>
    <property type="evidence" value="ECO:0007669"/>
    <property type="project" value="InterPro"/>
</dbReference>
<reference evidence="2 3" key="1">
    <citation type="submission" date="2019-09" db="EMBL/GenBank/DDBJ databases">
        <title>Bird 10,000 Genomes (B10K) Project - Family phase.</title>
        <authorList>
            <person name="Zhang G."/>
        </authorList>
    </citation>
    <scope>NUCLEOTIDE SEQUENCE [LARGE SCALE GENOMIC DNA]</scope>
    <source>
        <strain evidence="2">OUT-0015</strain>
        <tissue evidence="2">Blood</tissue>
    </source>
</reference>
<feature type="compositionally biased region" description="Low complexity" evidence="1">
    <location>
        <begin position="79"/>
        <end position="93"/>
    </location>
</feature>
<feature type="region of interest" description="Disordered" evidence="1">
    <location>
        <begin position="249"/>
        <end position="278"/>
    </location>
</feature>
<feature type="compositionally biased region" description="Polar residues" evidence="1">
    <location>
        <begin position="718"/>
        <end position="727"/>
    </location>
</feature>
<evidence type="ECO:0000256" key="1">
    <source>
        <dbReference type="SAM" id="MobiDB-lite"/>
    </source>
</evidence>
<dbReference type="EMBL" id="VZSK01001912">
    <property type="protein sequence ID" value="NWY72649.1"/>
    <property type="molecule type" value="Genomic_DNA"/>
</dbReference>
<dbReference type="GO" id="GO:0030496">
    <property type="term" value="C:midbody"/>
    <property type="evidence" value="ECO:0007669"/>
    <property type="project" value="TreeGrafter"/>
</dbReference>
<gene>
    <name evidence="2" type="primary">Cep126</name>
    <name evidence="2" type="ORF">ERIRUB_R13450</name>
</gene>
<feature type="non-terminal residue" evidence="2">
    <location>
        <position position="1"/>
    </location>
</feature>
<comment type="caution">
    <text evidence="2">The sequence shown here is derived from an EMBL/GenBank/DDBJ whole genome shotgun (WGS) entry which is preliminary data.</text>
</comment>
<feature type="region of interest" description="Disordered" evidence="1">
    <location>
        <begin position="681"/>
        <end position="742"/>
    </location>
</feature>
<dbReference type="PANTHER" id="PTHR31191:SF4">
    <property type="entry name" value="CENTROSOMAL PROTEIN OF 126 KDA"/>
    <property type="match status" value="1"/>
</dbReference>